<proteinExistence type="predicted"/>
<dbReference type="Proteomes" id="UP000828941">
    <property type="component" value="Chromosome 13"/>
</dbReference>
<name>A0ACB9KV91_BAUVA</name>
<sequence length="944" mass="104283">MEGRTYEKRNRQRNSSPFLISNCLCTSSSSSCTTGLLWIFRAIMVVMAAGGTSFAKTKRIQGCTAVLTYAACEWLLIFLLFIDTVLSYVLTKFASYCGLQAPCILCSRLENFIGGKKPEFYQNLLCSNHRSEISSLILCNIHGNVADGHGMCDDCLLSFTTNSKANSKTHRFLVGKLGLVLGGCGFQSSLVSRDLFTGSKGPTPCTCCCKLWKRGQNAQKSLLLKSTGRGVVKPEIPLPQLPRQSRLNDRDDLRKIRDNLSGSAASRCLGKTSSDPLSYAGYTELKLNSDSESEFPFSDDDGATTEICDDFEAHNDPVAQYMLAIPPKRLQSNSNPAKPNKSSSNALPSLLDPCVEPNISNHHDLKLLSSDAVNDYGLGEINWQNINQKPSSDLPELISLDEISPSPDVVNISNGQSEQSIISSCLSQNSLPAALSELMNLDGNNSFVGTSQEKSGDVARASDIELESIKRHGEDSKIITRTEASNETDLVVNESALVSTRHDNSGNMSELPVASKEIEVPSAVIEQPTAQEIDKIKEELKPSQSNHSSPRVSFMSSINPINHVYYTDMQADASNSNGGQVLQKSVSVDSDLESLGESNVSEIEGESNVDRLKRQLDYSKKCLSSLQMELEEERNASAIAANEAMAMITRLQEEKAALRLEALQDLRMMEEQAEYDVDALEKANDMLAEKEKEIQDLEAELEFYRLNITDAPIVENLHAESFDLKREKIAAQNGFVPHFQKNVSNSSNPKTTELSKGSVEIVVDKTHFEEEKLYISDSLKSLEMKLKQIASARISSDELDARPQKFEHHKSERDGSCNGEGPQLDGRTEGTDMSIEKNYNTSNGSLTHQEGSVASDSDDCSLSKENHFKSVGPKNSMYKREVNLVALENEISDLNDRLEALEADHVLLEHMLNSLRNGQDGPEFIQEIAHQLHELRKIVLEFRW</sequence>
<dbReference type="EMBL" id="CM039438">
    <property type="protein sequence ID" value="KAI4301143.1"/>
    <property type="molecule type" value="Genomic_DNA"/>
</dbReference>
<evidence type="ECO:0000313" key="1">
    <source>
        <dbReference type="EMBL" id="KAI4301143.1"/>
    </source>
</evidence>
<evidence type="ECO:0000313" key="2">
    <source>
        <dbReference type="Proteomes" id="UP000828941"/>
    </source>
</evidence>
<accession>A0ACB9KV91</accession>
<reference evidence="1 2" key="1">
    <citation type="journal article" date="2022" name="DNA Res.">
        <title>Chromosomal-level genome assembly of the orchid tree Bauhinia variegata (Leguminosae; Cercidoideae) supports the allotetraploid origin hypothesis of Bauhinia.</title>
        <authorList>
            <person name="Zhong Y."/>
            <person name="Chen Y."/>
            <person name="Zheng D."/>
            <person name="Pang J."/>
            <person name="Liu Y."/>
            <person name="Luo S."/>
            <person name="Meng S."/>
            <person name="Qian L."/>
            <person name="Wei D."/>
            <person name="Dai S."/>
            <person name="Zhou R."/>
        </authorList>
    </citation>
    <scope>NUCLEOTIDE SEQUENCE [LARGE SCALE GENOMIC DNA]</scope>
    <source>
        <strain evidence="1">BV-YZ2020</strain>
    </source>
</reference>
<comment type="caution">
    <text evidence="1">The sequence shown here is derived from an EMBL/GenBank/DDBJ whole genome shotgun (WGS) entry which is preliminary data.</text>
</comment>
<protein>
    <submittedName>
        <fullName evidence="1">Uncharacterized protein</fullName>
    </submittedName>
</protein>
<gene>
    <name evidence="1" type="ORF">L6164_034453</name>
</gene>
<keyword evidence="2" id="KW-1185">Reference proteome</keyword>
<organism evidence="1 2">
    <name type="scientific">Bauhinia variegata</name>
    <name type="common">Purple orchid tree</name>
    <name type="synonym">Phanera variegata</name>
    <dbReference type="NCBI Taxonomy" id="167791"/>
    <lineage>
        <taxon>Eukaryota</taxon>
        <taxon>Viridiplantae</taxon>
        <taxon>Streptophyta</taxon>
        <taxon>Embryophyta</taxon>
        <taxon>Tracheophyta</taxon>
        <taxon>Spermatophyta</taxon>
        <taxon>Magnoliopsida</taxon>
        <taxon>eudicotyledons</taxon>
        <taxon>Gunneridae</taxon>
        <taxon>Pentapetalae</taxon>
        <taxon>rosids</taxon>
        <taxon>fabids</taxon>
        <taxon>Fabales</taxon>
        <taxon>Fabaceae</taxon>
        <taxon>Cercidoideae</taxon>
        <taxon>Cercideae</taxon>
        <taxon>Bauhiniinae</taxon>
        <taxon>Bauhinia</taxon>
    </lineage>
</organism>